<dbReference type="EMBL" id="JBHTGL010000008">
    <property type="protein sequence ID" value="MFD0628080.1"/>
    <property type="molecule type" value="Genomic_DNA"/>
</dbReference>
<gene>
    <name evidence="1" type="ORF">ACFQ2K_41055</name>
</gene>
<evidence type="ECO:0000313" key="2">
    <source>
        <dbReference type="Proteomes" id="UP001596915"/>
    </source>
</evidence>
<comment type="caution">
    <text evidence="1">The sequence shown here is derived from an EMBL/GenBank/DDBJ whole genome shotgun (WGS) entry which is preliminary data.</text>
</comment>
<evidence type="ECO:0008006" key="3">
    <source>
        <dbReference type="Google" id="ProtNLM"/>
    </source>
</evidence>
<proteinExistence type="predicted"/>
<evidence type="ECO:0000313" key="1">
    <source>
        <dbReference type="EMBL" id="MFD0628080.1"/>
    </source>
</evidence>
<protein>
    <recommendedName>
        <fullName evidence="3">Aminoglycoside phosphotransferase</fullName>
    </recommendedName>
</protein>
<organism evidence="1 2">
    <name type="scientific">Streptomyces sanglieri</name>
    <dbReference type="NCBI Taxonomy" id="193460"/>
    <lineage>
        <taxon>Bacteria</taxon>
        <taxon>Bacillati</taxon>
        <taxon>Actinomycetota</taxon>
        <taxon>Actinomycetes</taxon>
        <taxon>Kitasatosporales</taxon>
        <taxon>Streptomycetaceae</taxon>
        <taxon>Streptomyces</taxon>
    </lineage>
</organism>
<reference evidence="2" key="1">
    <citation type="journal article" date="2019" name="Int. J. Syst. Evol. Microbiol.">
        <title>The Global Catalogue of Microorganisms (GCM) 10K type strain sequencing project: providing services to taxonomists for standard genome sequencing and annotation.</title>
        <authorList>
            <consortium name="The Broad Institute Genomics Platform"/>
            <consortium name="The Broad Institute Genome Sequencing Center for Infectious Disease"/>
            <person name="Wu L."/>
            <person name="Ma J."/>
        </authorList>
    </citation>
    <scope>NUCLEOTIDE SEQUENCE [LARGE SCALE GENOMIC DNA]</scope>
    <source>
        <strain evidence="2">JCM 12607</strain>
    </source>
</reference>
<accession>A0ABW2X7R7</accession>
<sequence>MTDAALTEIFSRDVLRAGLSVKGAKGYGRFNGTRALYRASCQTGPVVFMVEQLEPMADRDFGLTRALLPGYVAAEAERIGCGPLKVTLPGA</sequence>
<dbReference type="Proteomes" id="UP001596915">
    <property type="component" value="Unassembled WGS sequence"/>
</dbReference>
<name>A0ABW2X7R7_9ACTN</name>
<keyword evidence="2" id="KW-1185">Reference proteome</keyword>